<accession>A0ABV9GHQ0</accession>
<comment type="caution">
    <text evidence="1">The sequence shown here is derived from an EMBL/GenBank/DDBJ whole genome shotgun (WGS) entry which is preliminary data.</text>
</comment>
<name>A0ABV9GHQ0_9BACL</name>
<proteinExistence type="predicted"/>
<evidence type="ECO:0000313" key="1">
    <source>
        <dbReference type="EMBL" id="MFC4617819.1"/>
    </source>
</evidence>
<dbReference type="Proteomes" id="UP001596022">
    <property type="component" value="Unassembled WGS sequence"/>
</dbReference>
<dbReference type="InterPro" id="IPR025942">
    <property type="entry name" value="SpoVIF"/>
</dbReference>
<sequence>MDPNHPFFDSIEKKTNVKREDIFALAQSLANANFQDEATVRGIVHRVAKMANVSVPKEKEDKIVKAVVNNNVPLNFSSLAKMFNQK</sequence>
<dbReference type="Pfam" id="PF14069">
    <property type="entry name" value="SpoVIF"/>
    <property type="match status" value="1"/>
</dbReference>
<evidence type="ECO:0000313" key="2">
    <source>
        <dbReference type="Proteomes" id="UP001596022"/>
    </source>
</evidence>
<gene>
    <name evidence="1" type="ORF">ACFO4N_03645</name>
</gene>
<protein>
    <submittedName>
        <fullName evidence="1">Stage VI sporulation protein F</fullName>
    </submittedName>
</protein>
<organism evidence="1 2">
    <name type="scientific">Camelliibacillus cellulosilyticus</name>
    <dbReference type="NCBI Taxonomy" id="2174486"/>
    <lineage>
        <taxon>Bacteria</taxon>
        <taxon>Bacillati</taxon>
        <taxon>Bacillota</taxon>
        <taxon>Bacilli</taxon>
        <taxon>Bacillales</taxon>
        <taxon>Sporolactobacillaceae</taxon>
        <taxon>Camelliibacillus</taxon>
    </lineage>
</organism>
<keyword evidence="2" id="KW-1185">Reference proteome</keyword>
<dbReference type="EMBL" id="JBHSFW010000001">
    <property type="protein sequence ID" value="MFC4617819.1"/>
    <property type="molecule type" value="Genomic_DNA"/>
</dbReference>
<dbReference type="RefSeq" id="WP_376844842.1">
    <property type="nucleotide sequence ID" value="NZ_JBHSFW010000001.1"/>
</dbReference>
<reference evidence="2" key="1">
    <citation type="journal article" date="2019" name="Int. J. Syst. Evol. Microbiol.">
        <title>The Global Catalogue of Microorganisms (GCM) 10K type strain sequencing project: providing services to taxonomists for standard genome sequencing and annotation.</title>
        <authorList>
            <consortium name="The Broad Institute Genomics Platform"/>
            <consortium name="The Broad Institute Genome Sequencing Center for Infectious Disease"/>
            <person name="Wu L."/>
            <person name="Ma J."/>
        </authorList>
    </citation>
    <scope>NUCLEOTIDE SEQUENCE [LARGE SCALE GENOMIC DNA]</scope>
    <source>
        <strain evidence="2">CGMCC 1.16306</strain>
    </source>
</reference>